<feature type="domain" description="4Fe-4S ferredoxin-type" evidence="5">
    <location>
        <begin position="30"/>
        <end position="58"/>
    </location>
</feature>
<dbReference type="Pfam" id="PF13237">
    <property type="entry name" value="Fer4_10"/>
    <property type="match status" value="1"/>
</dbReference>
<reference evidence="6 7" key="1">
    <citation type="submission" date="2015-04" db="EMBL/GenBank/DDBJ databases">
        <title>The complete genome sequence of the hyperthermophilic, obligate iron-reducing archaeon Geoglobus ahangari strain 234T.</title>
        <authorList>
            <person name="Manzella M.P."/>
            <person name="Holmes D.E."/>
            <person name="Rocheleau J.M."/>
            <person name="Chung A."/>
            <person name="Reguera G."/>
            <person name="Kashefi K."/>
        </authorList>
    </citation>
    <scope>NUCLEOTIDE SEQUENCE [LARGE SCALE GENOMIC DNA]</scope>
    <source>
        <strain evidence="6 7">234</strain>
    </source>
</reference>
<keyword evidence="6" id="KW-0560">Oxidoreductase</keyword>
<keyword evidence="4" id="KW-0411">Iron-sulfur</keyword>
<dbReference type="PROSITE" id="PS00198">
    <property type="entry name" value="4FE4S_FER_1"/>
    <property type="match status" value="1"/>
</dbReference>
<feature type="domain" description="4Fe-4S ferredoxin-type" evidence="5">
    <location>
        <begin position="1"/>
        <end position="29"/>
    </location>
</feature>
<dbReference type="Gene3D" id="3.30.70.20">
    <property type="match status" value="2"/>
</dbReference>
<sequence>MIVFDYDACIKCGKCEKICPSLAIAIDDYPELRYADKCWHCCACIKECPAGAIRLRLPPHIGDQRYELLAFEDGKDVVYQVFFEGNVVDEMRIRVRR</sequence>
<dbReference type="AlphaFoldDB" id="A0A0F7ICQ4"/>
<dbReference type="STRING" id="113653.GAH_02066"/>
<evidence type="ECO:0000313" key="7">
    <source>
        <dbReference type="Proteomes" id="UP000034723"/>
    </source>
</evidence>
<gene>
    <name evidence="6" type="ORF">GAH_02066</name>
</gene>
<evidence type="ECO:0000256" key="1">
    <source>
        <dbReference type="ARBA" id="ARBA00022485"/>
    </source>
</evidence>
<dbReference type="OrthoDB" id="15347at2157"/>
<dbReference type="PROSITE" id="PS51379">
    <property type="entry name" value="4FE4S_FER_2"/>
    <property type="match status" value="2"/>
</dbReference>
<evidence type="ECO:0000256" key="2">
    <source>
        <dbReference type="ARBA" id="ARBA00022723"/>
    </source>
</evidence>
<dbReference type="RefSeq" id="WP_048096574.1">
    <property type="nucleotide sequence ID" value="NZ_CP011267.1"/>
</dbReference>
<dbReference type="PANTHER" id="PTHR43687:SF1">
    <property type="entry name" value="FERREDOXIN III"/>
    <property type="match status" value="1"/>
</dbReference>
<organism evidence="6 7">
    <name type="scientific">Geoglobus ahangari</name>
    <dbReference type="NCBI Taxonomy" id="113653"/>
    <lineage>
        <taxon>Archaea</taxon>
        <taxon>Methanobacteriati</taxon>
        <taxon>Methanobacteriota</taxon>
        <taxon>Archaeoglobi</taxon>
        <taxon>Archaeoglobales</taxon>
        <taxon>Archaeoglobaceae</taxon>
        <taxon>Geoglobus</taxon>
    </lineage>
</organism>
<dbReference type="SUPFAM" id="SSF54862">
    <property type="entry name" value="4Fe-4S ferredoxins"/>
    <property type="match status" value="1"/>
</dbReference>
<keyword evidence="1" id="KW-0004">4Fe-4S</keyword>
<dbReference type="GeneID" id="24804629"/>
<dbReference type="GO" id="GO:0051539">
    <property type="term" value="F:4 iron, 4 sulfur cluster binding"/>
    <property type="evidence" value="ECO:0007669"/>
    <property type="project" value="UniProtKB-KW"/>
</dbReference>
<dbReference type="PANTHER" id="PTHR43687">
    <property type="entry name" value="ADENYLYLSULFATE REDUCTASE, BETA SUBUNIT"/>
    <property type="match status" value="1"/>
</dbReference>
<dbReference type="Proteomes" id="UP000034723">
    <property type="component" value="Chromosome"/>
</dbReference>
<dbReference type="KEGG" id="gah:GAH_02066"/>
<dbReference type="EMBL" id="CP011267">
    <property type="protein sequence ID" value="AKG90665.1"/>
    <property type="molecule type" value="Genomic_DNA"/>
</dbReference>
<evidence type="ECO:0000256" key="3">
    <source>
        <dbReference type="ARBA" id="ARBA00023004"/>
    </source>
</evidence>
<dbReference type="GO" id="GO:0046872">
    <property type="term" value="F:metal ion binding"/>
    <property type="evidence" value="ECO:0007669"/>
    <property type="project" value="UniProtKB-KW"/>
</dbReference>
<evidence type="ECO:0000256" key="4">
    <source>
        <dbReference type="ARBA" id="ARBA00023014"/>
    </source>
</evidence>
<evidence type="ECO:0000259" key="5">
    <source>
        <dbReference type="PROSITE" id="PS51379"/>
    </source>
</evidence>
<evidence type="ECO:0000313" key="6">
    <source>
        <dbReference type="EMBL" id="AKG90665.1"/>
    </source>
</evidence>
<keyword evidence="7" id="KW-1185">Reference proteome</keyword>
<dbReference type="HOGENOM" id="CLU_142910_1_0_2"/>
<proteinExistence type="predicted"/>
<dbReference type="GO" id="GO:0009973">
    <property type="term" value="F:adenylyl-sulfate reductase activity"/>
    <property type="evidence" value="ECO:0007669"/>
    <property type="project" value="UniProtKB-EC"/>
</dbReference>
<protein>
    <submittedName>
        <fullName evidence="6">4Fe-4S dicluster domain</fullName>
        <ecNumber evidence="6">1.8.99.2</ecNumber>
    </submittedName>
</protein>
<name>A0A0F7ICQ4_9EURY</name>
<keyword evidence="2" id="KW-0479">Metal-binding</keyword>
<dbReference type="InterPro" id="IPR017896">
    <property type="entry name" value="4Fe4S_Fe-S-bd"/>
</dbReference>
<dbReference type="EC" id="1.8.99.2" evidence="6"/>
<dbReference type="InterPro" id="IPR017900">
    <property type="entry name" value="4Fe4S_Fe_S_CS"/>
</dbReference>
<dbReference type="InParanoid" id="A0A0F7ICQ4"/>
<dbReference type="InterPro" id="IPR050572">
    <property type="entry name" value="Fe-S_Ferredoxin"/>
</dbReference>
<accession>A0A0F7ICQ4</accession>
<keyword evidence="3" id="KW-0408">Iron</keyword>